<protein>
    <submittedName>
        <fullName evidence="1">Uncharacterized protein</fullName>
    </submittedName>
</protein>
<organism evidence="1">
    <name type="scientific">Rhizophora mucronata</name>
    <name type="common">Asiatic mangrove</name>
    <dbReference type="NCBI Taxonomy" id="61149"/>
    <lineage>
        <taxon>Eukaryota</taxon>
        <taxon>Viridiplantae</taxon>
        <taxon>Streptophyta</taxon>
        <taxon>Embryophyta</taxon>
        <taxon>Tracheophyta</taxon>
        <taxon>Spermatophyta</taxon>
        <taxon>Magnoliopsida</taxon>
        <taxon>eudicotyledons</taxon>
        <taxon>Gunneridae</taxon>
        <taxon>Pentapetalae</taxon>
        <taxon>rosids</taxon>
        <taxon>fabids</taxon>
        <taxon>Malpighiales</taxon>
        <taxon>Rhizophoraceae</taxon>
        <taxon>Rhizophora</taxon>
    </lineage>
</organism>
<dbReference type="AlphaFoldDB" id="A0A2P2K0R1"/>
<name>A0A2P2K0R1_RHIMU</name>
<proteinExistence type="predicted"/>
<accession>A0A2P2K0R1</accession>
<evidence type="ECO:0000313" key="1">
    <source>
        <dbReference type="EMBL" id="MBW99311.1"/>
    </source>
</evidence>
<reference evidence="1" key="1">
    <citation type="submission" date="2018-02" db="EMBL/GenBank/DDBJ databases">
        <title>Rhizophora mucronata_Transcriptome.</title>
        <authorList>
            <person name="Meera S.P."/>
            <person name="Sreeshan A."/>
            <person name="Augustine A."/>
        </authorList>
    </citation>
    <scope>NUCLEOTIDE SEQUENCE</scope>
    <source>
        <tissue evidence="1">Leaf</tissue>
    </source>
</reference>
<dbReference type="EMBL" id="GGEC01018828">
    <property type="protein sequence ID" value="MBW99311.1"/>
    <property type="molecule type" value="Transcribed_RNA"/>
</dbReference>
<sequence length="36" mass="4148">MTEIWLTKVSCPTLKISDCLQEKSNRRTSKPILGRN</sequence>